<dbReference type="GO" id="GO:0016787">
    <property type="term" value="F:hydrolase activity"/>
    <property type="evidence" value="ECO:0007669"/>
    <property type="project" value="InterPro"/>
</dbReference>
<reference evidence="2" key="1">
    <citation type="journal article" date="2020" name="mSystems">
        <title>Genome- and Community-Level Interaction Insights into Carbon Utilization and Element Cycling Functions of Hydrothermarchaeota in Hydrothermal Sediment.</title>
        <authorList>
            <person name="Zhou Z."/>
            <person name="Liu Y."/>
            <person name="Xu W."/>
            <person name="Pan J."/>
            <person name="Luo Z.H."/>
            <person name="Li M."/>
        </authorList>
    </citation>
    <scope>NUCLEOTIDE SEQUENCE [LARGE SCALE GENOMIC DNA]</scope>
    <source>
        <strain evidence="2">SpSt-381</strain>
    </source>
</reference>
<dbReference type="InterPro" id="IPR006179">
    <property type="entry name" value="5_nucleotidase/apyrase"/>
</dbReference>
<evidence type="ECO:0000256" key="1">
    <source>
        <dbReference type="SAM" id="SignalP"/>
    </source>
</evidence>
<dbReference type="PANTHER" id="PTHR11575">
    <property type="entry name" value="5'-NUCLEOTIDASE-RELATED"/>
    <property type="match status" value="1"/>
</dbReference>
<dbReference type="InterPro" id="IPR029052">
    <property type="entry name" value="Metallo-depent_PP-like"/>
</dbReference>
<evidence type="ECO:0000313" key="2">
    <source>
        <dbReference type="EMBL" id="HGZ43849.1"/>
    </source>
</evidence>
<name>A0A832I5A2_UNCEI</name>
<dbReference type="Gene3D" id="3.60.21.10">
    <property type="match status" value="1"/>
</dbReference>
<dbReference type="SUPFAM" id="SSF56300">
    <property type="entry name" value="Metallo-dependent phosphatases"/>
    <property type="match status" value="1"/>
</dbReference>
<gene>
    <name evidence="2" type="ORF">ENR23_10580</name>
</gene>
<feature type="signal peptide" evidence="1">
    <location>
        <begin position="1"/>
        <end position="21"/>
    </location>
</feature>
<dbReference type="GO" id="GO:0030288">
    <property type="term" value="C:outer membrane-bounded periplasmic space"/>
    <property type="evidence" value="ECO:0007669"/>
    <property type="project" value="TreeGrafter"/>
</dbReference>
<sequence>MMKRLVLVAACLAALVAPAAASETRLAILSTTDVKGKTGPCGCKIPRGGFARRAAFADSVRAGYDHVMVVENGGFFPDEDIPELAPFQMEAMKMLGTVAAGVGEREFRYGLAFLRENAKAKAAPLTVANLLDRATGKPLFEPYRIVTFGSLKVGVFAVFPSDGDLGPAADSVTITDPVAAAKRVVAELRKKGAKAIVALSSLGKVGSEDLAAAVDGIDVVIAGRNVPVAPRARSVRGTAVVFGGEQGHYIGRSVVTFGPNGAVTGREGETFSLGPEMTDHAAVAKAVAAFEADLSARRGTRSSSTADPHAGHNH</sequence>
<dbReference type="PANTHER" id="PTHR11575:SF24">
    <property type="entry name" value="5'-NUCLEOTIDASE"/>
    <property type="match status" value="1"/>
</dbReference>
<accession>A0A832I5A2</accession>
<organism evidence="2">
    <name type="scientific">Eiseniibacteriota bacterium</name>
    <dbReference type="NCBI Taxonomy" id="2212470"/>
    <lineage>
        <taxon>Bacteria</taxon>
        <taxon>Candidatus Eiseniibacteriota</taxon>
    </lineage>
</organism>
<dbReference type="AlphaFoldDB" id="A0A832I5A2"/>
<comment type="caution">
    <text evidence="2">The sequence shown here is derived from an EMBL/GenBank/DDBJ whole genome shotgun (WGS) entry which is preliminary data.</text>
</comment>
<proteinExistence type="predicted"/>
<dbReference type="EMBL" id="DSQF01000022">
    <property type="protein sequence ID" value="HGZ43849.1"/>
    <property type="molecule type" value="Genomic_DNA"/>
</dbReference>
<dbReference type="GO" id="GO:0009166">
    <property type="term" value="P:nucleotide catabolic process"/>
    <property type="evidence" value="ECO:0007669"/>
    <property type="project" value="InterPro"/>
</dbReference>
<keyword evidence="1" id="KW-0732">Signal</keyword>
<feature type="chain" id="PRO_5032828800" evidence="1">
    <location>
        <begin position="22"/>
        <end position="314"/>
    </location>
</feature>
<protein>
    <submittedName>
        <fullName evidence="2">Bifunctional metallophosphatase/5'-nucleotidase</fullName>
    </submittedName>
</protein>